<evidence type="ECO:0000256" key="3">
    <source>
        <dbReference type="ARBA" id="ARBA00012438"/>
    </source>
</evidence>
<evidence type="ECO:0000256" key="8">
    <source>
        <dbReference type="ARBA" id="ARBA00022777"/>
    </source>
</evidence>
<feature type="domain" description="Histidine kinase" evidence="13">
    <location>
        <begin position="293"/>
        <end position="509"/>
    </location>
</feature>
<dbReference type="InterPro" id="IPR035965">
    <property type="entry name" value="PAS-like_dom_sf"/>
</dbReference>
<dbReference type="EC" id="2.7.13.3" evidence="3"/>
<dbReference type="InterPro" id="IPR003594">
    <property type="entry name" value="HATPase_dom"/>
</dbReference>
<dbReference type="GO" id="GO:0005524">
    <property type="term" value="F:ATP binding"/>
    <property type="evidence" value="ECO:0007669"/>
    <property type="project" value="UniProtKB-KW"/>
</dbReference>
<dbReference type="CDD" id="cd00130">
    <property type="entry name" value="PAS"/>
    <property type="match status" value="2"/>
</dbReference>
<evidence type="ECO:0000259" key="13">
    <source>
        <dbReference type="PROSITE" id="PS50109"/>
    </source>
</evidence>
<feature type="domain" description="PAS" evidence="14">
    <location>
        <begin position="162"/>
        <end position="207"/>
    </location>
</feature>
<keyword evidence="8" id="KW-0418">Kinase</keyword>
<dbReference type="EMBL" id="JACWMX010000002">
    <property type="protein sequence ID" value="MBD1392947.1"/>
    <property type="molecule type" value="Genomic_DNA"/>
</dbReference>
<evidence type="ECO:0000259" key="15">
    <source>
        <dbReference type="PROSITE" id="PS50113"/>
    </source>
</evidence>
<dbReference type="Pfam" id="PF13426">
    <property type="entry name" value="PAS_9"/>
    <property type="match status" value="1"/>
</dbReference>
<dbReference type="FunFam" id="1.10.287.130:FF:000001">
    <property type="entry name" value="Two-component sensor histidine kinase"/>
    <property type="match status" value="1"/>
</dbReference>
<feature type="domain" description="PAC" evidence="15">
    <location>
        <begin position="91"/>
        <end position="143"/>
    </location>
</feature>
<dbReference type="SMART" id="SM00388">
    <property type="entry name" value="HisKA"/>
    <property type="match status" value="1"/>
</dbReference>
<comment type="catalytic activity">
    <reaction evidence="1">
        <text>ATP + protein L-histidine = ADP + protein N-phospho-L-histidine.</text>
        <dbReference type="EC" id="2.7.13.3"/>
    </reaction>
</comment>
<dbReference type="Pfam" id="PF00989">
    <property type="entry name" value="PAS"/>
    <property type="match status" value="1"/>
</dbReference>
<dbReference type="PANTHER" id="PTHR42878:SF7">
    <property type="entry name" value="SENSOR HISTIDINE KINASE GLRK"/>
    <property type="match status" value="1"/>
</dbReference>
<dbReference type="Gene3D" id="1.10.287.130">
    <property type="match status" value="1"/>
</dbReference>
<protein>
    <recommendedName>
        <fullName evidence="3">histidine kinase</fullName>
        <ecNumber evidence="3">2.7.13.3</ecNumber>
    </recommendedName>
</protein>
<evidence type="ECO:0000256" key="7">
    <source>
        <dbReference type="ARBA" id="ARBA00022741"/>
    </source>
</evidence>
<keyword evidence="9" id="KW-0067">ATP-binding</keyword>
<dbReference type="Gene3D" id="3.30.565.10">
    <property type="entry name" value="Histidine kinase-like ATPase, C-terminal domain"/>
    <property type="match status" value="1"/>
</dbReference>
<dbReference type="PROSITE" id="PS50113">
    <property type="entry name" value="PAC"/>
    <property type="match status" value="1"/>
</dbReference>
<dbReference type="CDD" id="cd00082">
    <property type="entry name" value="HisKA"/>
    <property type="match status" value="1"/>
</dbReference>
<feature type="domain" description="PAS" evidence="14">
    <location>
        <begin position="15"/>
        <end position="88"/>
    </location>
</feature>
<sequence>MDDFLRQLPHVDQTDIRLFAAAVSASSNGVVITDNSQPDEPIIYCNKAFEYLTGYTNKEIIGHNCRFLQDGDRDQEARNLLREAIAKGEHCQVEIRNYKKDGRLIWNELMISPVKDQDGNITNFIGIQNDITRRKEAEKALAAEKSYLEERVLERTQDLQYSEAYLSSIIETIRESLVVLNEHMQVLSVNDHFCRFFKIAQDDIKGKVLFEHNDGRWNLPELKNLLINVLPHNNPFEGFEIESEFPKIGRKLLVLNARQVTLKGKYQNRILLAIEDITERREIEQRKEDFISIASHEMKTPLTSIKGNLQLLQRKAQRNNDTQYSEGFATASKSILRLEKLIYDLLDVSKIQSGKVGFSFTTFNFTHLINEAVEGILATTQTHNIIVTGGSSQIEITADYGRLEQVLLNLLGNAIKYSPDGNSVKVHISILPGYLKVSITDTGVGIHERDHKRIFERFYRADQIAEKFPGVGIGLYVCNEIIKEHKGTLWVESAEGKGSVFSFTIPVNRS</sequence>
<keyword evidence="4" id="KW-0597">Phosphoprotein</keyword>
<dbReference type="InterPro" id="IPR005467">
    <property type="entry name" value="His_kinase_dom"/>
</dbReference>
<dbReference type="InterPro" id="IPR000700">
    <property type="entry name" value="PAS-assoc_C"/>
</dbReference>
<evidence type="ECO:0000256" key="2">
    <source>
        <dbReference type="ARBA" id="ARBA00004141"/>
    </source>
</evidence>
<evidence type="ECO:0000256" key="4">
    <source>
        <dbReference type="ARBA" id="ARBA00022553"/>
    </source>
</evidence>
<keyword evidence="17" id="KW-1185">Reference proteome</keyword>
<keyword evidence="7" id="KW-0547">Nucleotide-binding</keyword>
<name>A0A926NQS1_9SPHI</name>
<dbReference type="FunFam" id="3.30.565.10:FF:000006">
    <property type="entry name" value="Sensor histidine kinase WalK"/>
    <property type="match status" value="1"/>
</dbReference>
<dbReference type="InterPro" id="IPR013767">
    <property type="entry name" value="PAS_fold"/>
</dbReference>
<evidence type="ECO:0000313" key="16">
    <source>
        <dbReference type="EMBL" id="MBD1392947.1"/>
    </source>
</evidence>
<dbReference type="PROSITE" id="PS50112">
    <property type="entry name" value="PAS"/>
    <property type="match status" value="2"/>
</dbReference>
<comment type="subcellular location">
    <subcellularLocation>
        <location evidence="2">Membrane</location>
        <topology evidence="2">Multi-pass membrane protein</topology>
    </subcellularLocation>
</comment>
<dbReference type="InterPro" id="IPR003661">
    <property type="entry name" value="HisK_dim/P_dom"/>
</dbReference>
<dbReference type="PROSITE" id="PS50109">
    <property type="entry name" value="HIS_KIN"/>
    <property type="match status" value="1"/>
</dbReference>
<dbReference type="GO" id="GO:0016020">
    <property type="term" value="C:membrane"/>
    <property type="evidence" value="ECO:0007669"/>
    <property type="project" value="UniProtKB-SubCell"/>
</dbReference>
<evidence type="ECO:0000256" key="6">
    <source>
        <dbReference type="ARBA" id="ARBA00022692"/>
    </source>
</evidence>
<dbReference type="SUPFAM" id="SSF55785">
    <property type="entry name" value="PYP-like sensor domain (PAS domain)"/>
    <property type="match status" value="2"/>
</dbReference>
<dbReference type="GO" id="GO:0030295">
    <property type="term" value="F:protein kinase activator activity"/>
    <property type="evidence" value="ECO:0007669"/>
    <property type="project" value="TreeGrafter"/>
</dbReference>
<dbReference type="Pfam" id="PF00512">
    <property type="entry name" value="HisKA"/>
    <property type="match status" value="1"/>
</dbReference>
<dbReference type="InterPro" id="IPR050351">
    <property type="entry name" value="BphY/WalK/GraS-like"/>
</dbReference>
<dbReference type="PRINTS" id="PR00344">
    <property type="entry name" value="BCTRLSENSOR"/>
</dbReference>
<evidence type="ECO:0000259" key="14">
    <source>
        <dbReference type="PROSITE" id="PS50112"/>
    </source>
</evidence>
<dbReference type="InterPro" id="IPR000014">
    <property type="entry name" value="PAS"/>
</dbReference>
<dbReference type="GO" id="GO:0000155">
    <property type="term" value="F:phosphorelay sensor kinase activity"/>
    <property type="evidence" value="ECO:0007669"/>
    <property type="project" value="InterPro"/>
</dbReference>
<dbReference type="GO" id="GO:0006355">
    <property type="term" value="P:regulation of DNA-templated transcription"/>
    <property type="evidence" value="ECO:0007669"/>
    <property type="project" value="InterPro"/>
</dbReference>
<comment type="caution">
    <text evidence="16">The sequence shown here is derived from an EMBL/GenBank/DDBJ whole genome shotgun (WGS) entry which is preliminary data.</text>
</comment>
<dbReference type="SMART" id="SM00086">
    <property type="entry name" value="PAC"/>
    <property type="match status" value="1"/>
</dbReference>
<gene>
    <name evidence="16" type="ORF">IDJ76_07550</name>
</gene>
<keyword evidence="12" id="KW-0472">Membrane</keyword>
<dbReference type="RefSeq" id="WP_191162332.1">
    <property type="nucleotide sequence ID" value="NZ_JACWMX010000002.1"/>
</dbReference>
<dbReference type="CDD" id="cd00075">
    <property type="entry name" value="HATPase"/>
    <property type="match status" value="1"/>
</dbReference>
<evidence type="ECO:0000313" key="17">
    <source>
        <dbReference type="Proteomes" id="UP000619078"/>
    </source>
</evidence>
<proteinExistence type="predicted"/>
<dbReference type="Pfam" id="PF02518">
    <property type="entry name" value="HATPase_c"/>
    <property type="match status" value="1"/>
</dbReference>
<evidence type="ECO:0000256" key="1">
    <source>
        <dbReference type="ARBA" id="ARBA00000085"/>
    </source>
</evidence>
<dbReference type="InterPro" id="IPR036890">
    <property type="entry name" value="HATPase_C_sf"/>
</dbReference>
<evidence type="ECO:0000256" key="5">
    <source>
        <dbReference type="ARBA" id="ARBA00022679"/>
    </source>
</evidence>
<dbReference type="GO" id="GO:0000156">
    <property type="term" value="F:phosphorelay response regulator activity"/>
    <property type="evidence" value="ECO:0007669"/>
    <property type="project" value="TreeGrafter"/>
</dbReference>
<evidence type="ECO:0000256" key="12">
    <source>
        <dbReference type="ARBA" id="ARBA00023136"/>
    </source>
</evidence>
<dbReference type="SMART" id="SM00387">
    <property type="entry name" value="HATPase_c"/>
    <property type="match status" value="1"/>
</dbReference>
<dbReference type="SUPFAM" id="SSF47384">
    <property type="entry name" value="Homodimeric domain of signal transducing histidine kinase"/>
    <property type="match status" value="1"/>
</dbReference>
<dbReference type="InterPro" id="IPR036097">
    <property type="entry name" value="HisK_dim/P_sf"/>
</dbReference>
<evidence type="ECO:0000256" key="11">
    <source>
        <dbReference type="ARBA" id="ARBA00023012"/>
    </source>
</evidence>
<accession>A0A926NQS1</accession>
<dbReference type="NCBIfam" id="TIGR00229">
    <property type="entry name" value="sensory_box"/>
    <property type="match status" value="2"/>
</dbReference>
<dbReference type="PANTHER" id="PTHR42878">
    <property type="entry name" value="TWO-COMPONENT HISTIDINE KINASE"/>
    <property type="match status" value="1"/>
</dbReference>
<keyword evidence="6" id="KW-0812">Transmembrane</keyword>
<dbReference type="AlphaFoldDB" id="A0A926NQS1"/>
<dbReference type="Proteomes" id="UP000619078">
    <property type="component" value="Unassembled WGS sequence"/>
</dbReference>
<organism evidence="16 17">
    <name type="scientific">Mucilaginibacter glaciei</name>
    <dbReference type="NCBI Taxonomy" id="2772109"/>
    <lineage>
        <taxon>Bacteria</taxon>
        <taxon>Pseudomonadati</taxon>
        <taxon>Bacteroidota</taxon>
        <taxon>Sphingobacteriia</taxon>
        <taxon>Sphingobacteriales</taxon>
        <taxon>Sphingobacteriaceae</taxon>
        <taxon>Mucilaginibacter</taxon>
    </lineage>
</organism>
<dbReference type="SUPFAM" id="SSF55874">
    <property type="entry name" value="ATPase domain of HSP90 chaperone/DNA topoisomerase II/histidine kinase"/>
    <property type="match status" value="1"/>
</dbReference>
<dbReference type="InterPro" id="IPR004358">
    <property type="entry name" value="Sig_transdc_His_kin-like_C"/>
</dbReference>
<keyword evidence="11" id="KW-0902">Two-component regulatory system</keyword>
<dbReference type="GO" id="GO:0007234">
    <property type="term" value="P:osmosensory signaling via phosphorelay pathway"/>
    <property type="evidence" value="ECO:0007669"/>
    <property type="project" value="TreeGrafter"/>
</dbReference>
<evidence type="ECO:0000256" key="9">
    <source>
        <dbReference type="ARBA" id="ARBA00022840"/>
    </source>
</evidence>
<dbReference type="InterPro" id="IPR001610">
    <property type="entry name" value="PAC"/>
</dbReference>
<keyword evidence="10" id="KW-1133">Transmembrane helix</keyword>
<dbReference type="SMART" id="SM00091">
    <property type="entry name" value="PAS"/>
    <property type="match status" value="2"/>
</dbReference>
<dbReference type="Gene3D" id="3.30.450.20">
    <property type="entry name" value="PAS domain"/>
    <property type="match status" value="2"/>
</dbReference>
<keyword evidence="5" id="KW-0808">Transferase</keyword>
<reference evidence="16" key="1">
    <citation type="submission" date="2020-09" db="EMBL/GenBank/DDBJ databases">
        <title>Novel species of Mucilaginibacter isolated from a glacier on the Tibetan Plateau.</title>
        <authorList>
            <person name="Liu Q."/>
            <person name="Xin Y.-H."/>
        </authorList>
    </citation>
    <scope>NUCLEOTIDE SEQUENCE</scope>
    <source>
        <strain evidence="16">ZB1P21</strain>
    </source>
</reference>
<evidence type="ECO:0000256" key="10">
    <source>
        <dbReference type="ARBA" id="ARBA00022989"/>
    </source>
</evidence>